<feature type="domain" description="PI31 proteasome regulator N-terminal" evidence="13">
    <location>
        <begin position="27"/>
        <end position="167"/>
    </location>
</feature>
<dbReference type="STRING" id="578462.A0A0L0TA16"/>
<evidence type="ECO:0000313" key="14">
    <source>
        <dbReference type="EMBL" id="KNE71653.1"/>
    </source>
</evidence>
<evidence type="ECO:0000256" key="5">
    <source>
        <dbReference type="ARBA" id="ARBA00022490"/>
    </source>
</evidence>
<keyword evidence="5" id="KW-0963">Cytoplasm</keyword>
<dbReference type="GO" id="GO:0005783">
    <property type="term" value="C:endoplasmic reticulum"/>
    <property type="evidence" value="ECO:0007669"/>
    <property type="project" value="UniProtKB-SubCell"/>
</dbReference>
<evidence type="ECO:0000256" key="3">
    <source>
        <dbReference type="ARBA" id="ARBA00006405"/>
    </source>
</evidence>
<evidence type="ECO:0000256" key="2">
    <source>
        <dbReference type="ARBA" id="ARBA00004496"/>
    </source>
</evidence>
<dbReference type="GO" id="GO:0004866">
    <property type="term" value="F:endopeptidase inhibitor activity"/>
    <property type="evidence" value="ECO:0007669"/>
    <property type="project" value="InterPro"/>
</dbReference>
<keyword evidence="7" id="KW-0256">Endoplasmic reticulum</keyword>
<dbReference type="eggNOG" id="KOG4761">
    <property type="taxonomic scope" value="Eukaryota"/>
</dbReference>
<reference evidence="15" key="2">
    <citation type="submission" date="2009-11" db="EMBL/GenBank/DDBJ databases">
        <title>The Genome Sequence of Allomyces macrogynus strain ATCC 38327.</title>
        <authorList>
            <consortium name="The Broad Institute Genome Sequencing Platform"/>
            <person name="Russ C."/>
            <person name="Cuomo C."/>
            <person name="Shea T."/>
            <person name="Young S.K."/>
            <person name="Zeng Q."/>
            <person name="Koehrsen M."/>
            <person name="Haas B."/>
            <person name="Borodovsky M."/>
            <person name="Guigo R."/>
            <person name="Alvarado L."/>
            <person name="Berlin A."/>
            <person name="Borenstein D."/>
            <person name="Chen Z."/>
            <person name="Engels R."/>
            <person name="Freedman E."/>
            <person name="Gellesch M."/>
            <person name="Goldberg J."/>
            <person name="Griggs A."/>
            <person name="Gujja S."/>
            <person name="Heiman D."/>
            <person name="Hepburn T."/>
            <person name="Howarth C."/>
            <person name="Jen D."/>
            <person name="Larson L."/>
            <person name="Lewis B."/>
            <person name="Mehta T."/>
            <person name="Park D."/>
            <person name="Pearson M."/>
            <person name="Roberts A."/>
            <person name="Saif S."/>
            <person name="Shenoy N."/>
            <person name="Sisk P."/>
            <person name="Stolte C."/>
            <person name="Sykes S."/>
            <person name="Walk T."/>
            <person name="White J."/>
            <person name="Yandava C."/>
            <person name="Burger G."/>
            <person name="Gray M.W."/>
            <person name="Holland P.W.H."/>
            <person name="King N."/>
            <person name="Lang F.B.F."/>
            <person name="Roger A.J."/>
            <person name="Ruiz-Trillo I."/>
            <person name="Lander E."/>
            <person name="Nusbaum C."/>
        </authorList>
    </citation>
    <scope>NUCLEOTIDE SEQUENCE [LARGE SCALE GENOMIC DNA]</scope>
    <source>
        <strain evidence="15">ATCC 38327</strain>
    </source>
</reference>
<dbReference type="VEuPathDB" id="FungiDB:AMAG_16209"/>
<sequence length="369" mass="37005">MAPNPPPPAPTPAQLRSALDATAGALRLRRPADAVAALVHAALTLVGGWTLIGMGDADPDPSAVQLPNLPADFNGAGASTYTLHYRVADGSGGRALVRMVVMGATLVVHALRPGSDAVAQLDVDVREISVGEAMYPVAPGDRPASSMLKASDAQLAELLDNVRSRLVGDVPGEQGRVPPGAESPTPAVPPARILEETLPAPPNPMNRPAPPPEPHYPDPFGGAVHPASVGHRDLDPLGGIPPMGPYPFGGGAHGRGPIGPFGGPGPMPFGPDGDGGGSIMGPGHPLFAGPAGSGTGPWGGNRFLPPGAVPPGARFDPIGPQVPPGGGPGGFRPPFPGAGRGRGRGSAGPFSGEPDPDNLPPPGYSDMFM</sequence>
<evidence type="ECO:0000256" key="7">
    <source>
        <dbReference type="ARBA" id="ARBA00022824"/>
    </source>
</evidence>
<feature type="compositionally biased region" description="Pro residues" evidence="11">
    <location>
        <begin position="320"/>
        <end position="336"/>
    </location>
</feature>
<evidence type="ECO:0000256" key="1">
    <source>
        <dbReference type="ARBA" id="ARBA00004240"/>
    </source>
</evidence>
<keyword evidence="8" id="KW-0647">Proteasome</keyword>
<evidence type="ECO:0000256" key="8">
    <source>
        <dbReference type="ARBA" id="ARBA00022942"/>
    </source>
</evidence>
<dbReference type="EMBL" id="GG745373">
    <property type="protein sequence ID" value="KNE71653.1"/>
    <property type="molecule type" value="Genomic_DNA"/>
</dbReference>
<dbReference type="Gene3D" id="3.40.1000.30">
    <property type="match status" value="1"/>
</dbReference>
<evidence type="ECO:0000256" key="6">
    <source>
        <dbReference type="ARBA" id="ARBA00022553"/>
    </source>
</evidence>
<dbReference type="GO" id="GO:0070628">
    <property type="term" value="F:proteasome binding"/>
    <property type="evidence" value="ECO:0007669"/>
    <property type="project" value="InterPro"/>
</dbReference>
<evidence type="ECO:0000313" key="15">
    <source>
        <dbReference type="Proteomes" id="UP000054350"/>
    </source>
</evidence>
<comment type="similarity">
    <text evidence="3">Belongs to the proteasome inhibitor PI31 family.</text>
</comment>
<accession>A0A0L0TA16</accession>
<protein>
    <submittedName>
        <fullName evidence="14">Uncharacterized protein</fullName>
    </submittedName>
</protein>
<dbReference type="AlphaFoldDB" id="A0A0L0TA16"/>
<reference evidence="14 15" key="1">
    <citation type="submission" date="2009-11" db="EMBL/GenBank/DDBJ databases">
        <title>Annotation of Allomyces macrogynus ATCC 38327.</title>
        <authorList>
            <consortium name="The Broad Institute Genome Sequencing Platform"/>
            <person name="Russ C."/>
            <person name="Cuomo C."/>
            <person name="Burger G."/>
            <person name="Gray M.W."/>
            <person name="Holland P.W.H."/>
            <person name="King N."/>
            <person name="Lang F.B.F."/>
            <person name="Roger A.J."/>
            <person name="Ruiz-Trillo I."/>
            <person name="Young S.K."/>
            <person name="Zeng Q."/>
            <person name="Gargeya S."/>
            <person name="Fitzgerald M."/>
            <person name="Haas B."/>
            <person name="Abouelleil A."/>
            <person name="Alvarado L."/>
            <person name="Arachchi H.M."/>
            <person name="Berlin A."/>
            <person name="Chapman S.B."/>
            <person name="Gearin G."/>
            <person name="Goldberg J."/>
            <person name="Griggs A."/>
            <person name="Gujja S."/>
            <person name="Hansen M."/>
            <person name="Heiman D."/>
            <person name="Howarth C."/>
            <person name="Larimer J."/>
            <person name="Lui A."/>
            <person name="MacDonald P.J.P."/>
            <person name="McCowen C."/>
            <person name="Montmayeur A."/>
            <person name="Murphy C."/>
            <person name="Neiman D."/>
            <person name="Pearson M."/>
            <person name="Priest M."/>
            <person name="Roberts A."/>
            <person name="Saif S."/>
            <person name="Shea T."/>
            <person name="Sisk P."/>
            <person name="Stolte C."/>
            <person name="Sykes S."/>
            <person name="Wortman J."/>
            <person name="Nusbaum C."/>
            <person name="Birren B."/>
        </authorList>
    </citation>
    <scope>NUCLEOTIDE SEQUENCE [LARGE SCALE GENOMIC DNA]</scope>
    <source>
        <strain evidence="14 15">ATCC 38327</strain>
    </source>
</reference>
<comment type="function">
    <text evidence="10">Plays an important role in control of proteasome function. Inhibits the hydrolysis of protein and peptide substrates by the 20S proteasome. Also inhibits the activation of the proteasome by the proteasome regulatory proteins PA700 and PA28.</text>
</comment>
<dbReference type="Pfam" id="PF11566">
    <property type="entry name" value="PI31_Prot_N"/>
    <property type="match status" value="1"/>
</dbReference>
<dbReference type="GO" id="GO:0000502">
    <property type="term" value="C:proteasome complex"/>
    <property type="evidence" value="ECO:0007669"/>
    <property type="project" value="UniProtKB-KW"/>
</dbReference>
<keyword evidence="6" id="KW-0597">Phosphoprotein</keyword>
<feature type="region of interest" description="Disordered" evidence="11">
    <location>
        <begin position="169"/>
        <end position="188"/>
    </location>
</feature>
<keyword evidence="9" id="KW-0007">Acetylation</keyword>
<organism evidence="14 15">
    <name type="scientific">Allomyces macrogynus (strain ATCC 38327)</name>
    <name type="common">Allomyces javanicus var. macrogynus</name>
    <dbReference type="NCBI Taxonomy" id="578462"/>
    <lineage>
        <taxon>Eukaryota</taxon>
        <taxon>Fungi</taxon>
        <taxon>Fungi incertae sedis</taxon>
        <taxon>Blastocladiomycota</taxon>
        <taxon>Blastocladiomycetes</taxon>
        <taxon>Blastocladiales</taxon>
        <taxon>Blastocladiaceae</taxon>
        <taxon>Allomyces</taxon>
    </lineage>
</organism>
<evidence type="ECO:0000256" key="9">
    <source>
        <dbReference type="ARBA" id="ARBA00022990"/>
    </source>
</evidence>
<gene>
    <name evidence="14" type="ORF">AMAG_16209</name>
</gene>
<proteinExistence type="inferred from homology"/>
<dbReference type="GO" id="GO:0043161">
    <property type="term" value="P:proteasome-mediated ubiquitin-dependent protein catabolic process"/>
    <property type="evidence" value="ECO:0007669"/>
    <property type="project" value="InterPro"/>
</dbReference>
<dbReference type="OMA" id="GHACMVA"/>
<dbReference type="InterPro" id="IPR021625">
    <property type="entry name" value="PI31_Prot_N"/>
</dbReference>
<dbReference type="InterPro" id="IPR045128">
    <property type="entry name" value="PI31-like"/>
</dbReference>
<dbReference type="Proteomes" id="UP000054350">
    <property type="component" value="Unassembled WGS sequence"/>
</dbReference>
<keyword evidence="4" id="KW-0488">Methylation</keyword>
<feature type="domain" description="PI31 proteasome regulator C-terminal" evidence="12">
    <location>
        <begin position="229"/>
        <end position="320"/>
    </location>
</feature>
<evidence type="ECO:0000259" key="13">
    <source>
        <dbReference type="Pfam" id="PF11566"/>
    </source>
</evidence>
<feature type="region of interest" description="Disordered" evidence="11">
    <location>
        <begin position="318"/>
        <end position="369"/>
    </location>
</feature>
<evidence type="ECO:0000256" key="4">
    <source>
        <dbReference type="ARBA" id="ARBA00022481"/>
    </source>
</evidence>
<dbReference type="InterPro" id="IPR013886">
    <property type="entry name" value="PI31_Prot_C"/>
</dbReference>
<keyword evidence="15" id="KW-1185">Reference proteome</keyword>
<evidence type="ECO:0000256" key="10">
    <source>
        <dbReference type="ARBA" id="ARBA00024805"/>
    </source>
</evidence>
<dbReference type="Pfam" id="PF08577">
    <property type="entry name" value="PI31_Prot_C"/>
    <property type="match status" value="1"/>
</dbReference>
<name>A0A0L0TA16_ALLM3</name>
<evidence type="ECO:0000256" key="11">
    <source>
        <dbReference type="SAM" id="MobiDB-lite"/>
    </source>
</evidence>
<evidence type="ECO:0000259" key="12">
    <source>
        <dbReference type="Pfam" id="PF08577"/>
    </source>
</evidence>
<dbReference type="PANTHER" id="PTHR13266">
    <property type="entry name" value="PROTEASOME INHIBITOR"/>
    <property type="match status" value="1"/>
</dbReference>
<dbReference type="PANTHER" id="PTHR13266:SF1">
    <property type="entry name" value="PROTEASOME INHIBITOR PI31 SUBUNIT"/>
    <property type="match status" value="1"/>
</dbReference>
<comment type="subcellular location">
    <subcellularLocation>
        <location evidence="2">Cytoplasm</location>
    </subcellularLocation>
    <subcellularLocation>
        <location evidence="1">Endoplasmic reticulum</location>
    </subcellularLocation>
</comment>
<dbReference type="OrthoDB" id="68090at2759"/>